<evidence type="ECO:0000259" key="1">
    <source>
        <dbReference type="PROSITE" id="PS50181"/>
    </source>
</evidence>
<proteinExistence type="predicted"/>
<evidence type="ECO:0000313" key="3">
    <source>
        <dbReference type="Proteomes" id="UP000664203"/>
    </source>
</evidence>
<protein>
    <recommendedName>
        <fullName evidence="1">F-box domain-containing protein</fullName>
    </recommendedName>
</protein>
<name>A0A8H3FB65_9LECA</name>
<dbReference type="PROSITE" id="PS50181">
    <property type="entry name" value="FBOX"/>
    <property type="match status" value="1"/>
</dbReference>
<evidence type="ECO:0000313" key="2">
    <source>
        <dbReference type="EMBL" id="CAF9918838.1"/>
    </source>
</evidence>
<dbReference type="InterPro" id="IPR001810">
    <property type="entry name" value="F-box_dom"/>
</dbReference>
<dbReference type="Proteomes" id="UP000664203">
    <property type="component" value="Unassembled WGS sequence"/>
</dbReference>
<dbReference type="SUPFAM" id="SSF81383">
    <property type="entry name" value="F-box domain"/>
    <property type="match status" value="1"/>
</dbReference>
<dbReference type="EMBL" id="CAJPDR010000115">
    <property type="protein sequence ID" value="CAF9918838.1"/>
    <property type="molecule type" value="Genomic_DNA"/>
</dbReference>
<keyword evidence="3" id="KW-1185">Reference proteome</keyword>
<accession>A0A8H3FB65</accession>
<sequence length="182" mass="20945">MPAATLFSLPAEMVAEIRSHLPAASIANMRLACRELHAITRPAPPLSKRAWRRFHRDFEDGARRTKVPIHLACTRCMKLLKPSRFQDSQAKRKCDRLDGRVCFQCGVMEGYYNVRDFLHQKEVCFSCFGCPEPKKREEEAVYAFREPGLPIRDGVGQADKGGKRWCKECWRVVTMYVNARLV</sequence>
<dbReference type="AlphaFoldDB" id="A0A8H3FB65"/>
<reference evidence="2" key="1">
    <citation type="submission" date="2021-03" db="EMBL/GenBank/DDBJ databases">
        <authorList>
            <person name="Tagirdzhanova G."/>
        </authorList>
    </citation>
    <scope>NUCLEOTIDE SEQUENCE</scope>
</reference>
<dbReference type="InterPro" id="IPR036047">
    <property type="entry name" value="F-box-like_dom_sf"/>
</dbReference>
<feature type="domain" description="F-box" evidence="1">
    <location>
        <begin position="3"/>
        <end position="54"/>
    </location>
</feature>
<gene>
    <name evidence="2" type="ORF">ALECFALPRED_000845</name>
</gene>
<organism evidence="2 3">
    <name type="scientific">Alectoria fallacina</name>
    <dbReference type="NCBI Taxonomy" id="1903189"/>
    <lineage>
        <taxon>Eukaryota</taxon>
        <taxon>Fungi</taxon>
        <taxon>Dikarya</taxon>
        <taxon>Ascomycota</taxon>
        <taxon>Pezizomycotina</taxon>
        <taxon>Lecanoromycetes</taxon>
        <taxon>OSLEUM clade</taxon>
        <taxon>Lecanoromycetidae</taxon>
        <taxon>Lecanorales</taxon>
        <taxon>Lecanorineae</taxon>
        <taxon>Parmeliaceae</taxon>
        <taxon>Alectoria</taxon>
    </lineage>
</organism>
<comment type="caution">
    <text evidence="2">The sequence shown here is derived from an EMBL/GenBank/DDBJ whole genome shotgun (WGS) entry which is preliminary data.</text>
</comment>